<feature type="non-terminal residue" evidence="1">
    <location>
        <position position="142"/>
    </location>
</feature>
<evidence type="ECO:0000313" key="2">
    <source>
        <dbReference type="Proteomes" id="UP000054324"/>
    </source>
</evidence>
<dbReference type="KEGG" id="ovi:T265_13731"/>
<gene>
    <name evidence="1" type="ORF">T265_13731</name>
</gene>
<reference evidence="1 2" key="1">
    <citation type="submission" date="2013-11" db="EMBL/GenBank/DDBJ databases">
        <title>Opisthorchis viverrini - life in the bile duct.</title>
        <authorList>
            <person name="Young N.D."/>
            <person name="Nagarajan N."/>
            <person name="Lin S.J."/>
            <person name="Korhonen P.K."/>
            <person name="Jex A.R."/>
            <person name="Hall R.S."/>
            <person name="Safavi-Hemami H."/>
            <person name="Kaewkong W."/>
            <person name="Bertrand D."/>
            <person name="Gao S."/>
            <person name="Seet Q."/>
            <person name="Wongkham S."/>
            <person name="Teh B.T."/>
            <person name="Wongkham C."/>
            <person name="Intapan P.M."/>
            <person name="Maleewong W."/>
            <person name="Yang X."/>
            <person name="Hu M."/>
            <person name="Wang Z."/>
            <person name="Hofmann A."/>
            <person name="Sternberg P.W."/>
            <person name="Tan P."/>
            <person name="Wang J."/>
            <person name="Gasser R.B."/>
        </authorList>
    </citation>
    <scope>NUCLEOTIDE SEQUENCE [LARGE SCALE GENOMIC DNA]</scope>
</reference>
<evidence type="ECO:0000313" key="1">
    <source>
        <dbReference type="EMBL" id="KER27819.1"/>
    </source>
</evidence>
<proteinExistence type="predicted"/>
<protein>
    <submittedName>
        <fullName evidence="1">Uncharacterized protein</fullName>
    </submittedName>
</protein>
<dbReference type="GeneID" id="20327898"/>
<dbReference type="RefSeq" id="XP_009168468.1">
    <property type="nucleotide sequence ID" value="XM_009170204.1"/>
</dbReference>
<organism evidence="1 2">
    <name type="scientific">Opisthorchis viverrini</name>
    <name type="common">Southeast Asian liver fluke</name>
    <dbReference type="NCBI Taxonomy" id="6198"/>
    <lineage>
        <taxon>Eukaryota</taxon>
        <taxon>Metazoa</taxon>
        <taxon>Spiralia</taxon>
        <taxon>Lophotrochozoa</taxon>
        <taxon>Platyhelminthes</taxon>
        <taxon>Trematoda</taxon>
        <taxon>Digenea</taxon>
        <taxon>Opisthorchiida</taxon>
        <taxon>Opisthorchiata</taxon>
        <taxon>Opisthorchiidae</taxon>
        <taxon>Opisthorchis</taxon>
    </lineage>
</organism>
<dbReference type="AlphaFoldDB" id="A0A075AFJ6"/>
<dbReference type="Proteomes" id="UP000054324">
    <property type="component" value="Unassembled WGS sequence"/>
</dbReference>
<name>A0A075AFJ6_OPIVI</name>
<dbReference type="OrthoDB" id="6252736at2759"/>
<sequence length="142" mass="15959">METRRSTGFYQESSPHFRGGVLNGASPDISAHLPHWQLNVLHQAASCFSRYDIRDIAIHVYLCNVLLIRLLKIRRQPTTGFALLMAHQVGVVQLGSRYHDKRSYRTLKTLISIGDTAIAGRLHDQQVLNGSAKENRVKTPKG</sequence>
<dbReference type="CTD" id="20327898"/>
<keyword evidence="2" id="KW-1185">Reference proteome</keyword>
<accession>A0A075AFJ6</accession>
<dbReference type="EMBL" id="KL596714">
    <property type="protein sequence ID" value="KER27819.1"/>
    <property type="molecule type" value="Genomic_DNA"/>
</dbReference>